<evidence type="ECO:0000256" key="1">
    <source>
        <dbReference type="SAM" id="Phobius"/>
    </source>
</evidence>
<protein>
    <recommendedName>
        <fullName evidence="2">Signal transduction histidine kinase internal region domain-containing protein</fullName>
    </recommendedName>
</protein>
<dbReference type="SUPFAM" id="SSF55874">
    <property type="entry name" value="ATPase domain of HSP90 chaperone/DNA topoisomerase II/histidine kinase"/>
    <property type="match status" value="1"/>
</dbReference>
<dbReference type="Pfam" id="PF06580">
    <property type="entry name" value="His_kinase"/>
    <property type="match status" value="1"/>
</dbReference>
<accession>A0A3E2X221</accession>
<gene>
    <name evidence="3" type="ORF">DWX41_00705</name>
</gene>
<feature type="transmembrane region" description="Helical" evidence="1">
    <location>
        <begin position="32"/>
        <end position="56"/>
    </location>
</feature>
<dbReference type="GO" id="GO:0000155">
    <property type="term" value="F:phosphorelay sensor kinase activity"/>
    <property type="evidence" value="ECO:0007669"/>
    <property type="project" value="InterPro"/>
</dbReference>
<keyword evidence="1" id="KW-0472">Membrane</keyword>
<feature type="transmembrane region" description="Helical" evidence="1">
    <location>
        <begin position="311"/>
        <end position="332"/>
    </location>
</feature>
<dbReference type="GO" id="GO:0016020">
    <property type="term" value="C:membrane"/>
    <property type="evidence" value="ECO:0007669"/>
    <property type="project" value="InterPro"/>
</dbReference>
<evidence type="ECO:0000313" key="3">
    <source>
        <dbReference type="EMBL" id="RGC35545.1"/>
    </source>
</evidence>
<keyword evidence="1" id="KW-0812">Transmembrane</keyword>
<reference evidence="3 4" key="1">
    <citation type="submission" date="2018-08" db="EMBL/GenBank/DDBJ databases">
        <title>A genome reference for cultivated species of the human gut microbiota.</title>
        <authorList>
            <person name="Zou Y."/>
            <person name="Xue W."/>
            <person name="Luo G."/>
        </authorList>
    </citation>
    <scope>NUCLEOTIDE SEQUENCE [LARGE SCALE GENOMIC DNA]</scope>
    <source>
        <strain evidence="3 4">AF19-21</strain>
    </source>
</reference>
<comment type="caution">
    <text evidence="3">The sequence shown here is derived from an EMBL/GenBank/DDBJ whole genome shotgun (WGS) entry which is preliminary data.</text>
</comment>
<dbReference type="Gene3D" id="3.30.565.10">
    <property type="entry name" value="Histidine kinase-like ATPase, C-terminal domain"/>
    <property type="match status" value="1"/>
</dbReference>
<proteinExistence type="predicted"/>
<dbReference type="InterPro" id="IPR050640">
    <property type="entry name" value="Bact_2-comp_sensor_kinase"/>
</dbReference>
<evidence type="ECO:0000259" key="2">
    <source>
        <dbReference type="Pfam" id="PF06580"/>
    </source>
</evidence>
<evidence type="ECO:0000313" key="4">
    <source>
        <dbReference type="Proteomes" id="UP000261111"/>
    </source>
</evidence>
<name>A0A3E2X221_9FIRM</name>
<sequence>MKKIHIIVILPLQKAGVYMKIQKREAPLKTKFFLSMCSLTTSVTVLLLIIMSLIFYGHFFSVQAESSALQLNAVNKQLNFYLDSLDNYSRMMISDTIIQKNVIKYENSRRKYAKAAKGSDPFELYTEADRTLLRSEMRKFLQTIPYIHSATIYADDYTCIASTATALYPAPLKAIGTERQSVYAITQKFSNFNLKTEIQTLSLLRPFYEIATGKRLGYIEISISEQDIAALYSANTSETSKLLITDRSGKIVSTDGTYALNKTFAPITNQGGSIPKQFYTGNGSICFVSYIHDLDWFIVNEVKLSAFFQPLYRILMITVLIYLLFLVFSMVISRKVSETITKPLYLLIAHIQKVKQGNWSPLNNAPKDVDFHLLFQEFDSMLLSQEQLTQDLIVAQKTKDKLSLDLLQQQVNPHFLYNTLDNIESLAELDETALLIRLVSNLSEFYRHSLSGGNLIVSIADELELTQAYVNIMQIRYVDKFSFTVDCPGEIRARRCLKLLLQPVIENSIYHGIKELDGFGHITVQVLMYHSDIKFVIEDNGPGILEEAFNLQNISGEGHFGIQSIQKRIQMYYGDNYGLTMQNREQGGLRTIIIIPGEDRAEHEL</sequence>
<dbReference type="Proteomes" id="UP000261111">
    <property type="component" value="Unassembled WGS sequence"/>
</dbReference>
<feature type="domain" description="Signal transduction histidine kinase internal region" evidence="2">
    <location>
        <begin position="404"/>
        <end position="481"/>
    </location>
</feature>
<dbReference type="InterPro" id="IPR036890">
    <property type="entry name" value="HATPase_C_sf"/>
</dbReference>
<dbReference type="InterPro" id="IPR010559">
    <property type="entry name" value="Sig_transdc_His_kin_internal"/>
</dbReference>
<dbReference type="PANTHER" id="PTHR34220:SF7">
    <property type="entry name" value="SENSOR HISTIDINE KINASE YPDA"/>
    <property type="match status" value="1"/>
</dbReference>
<dbReference type="PANTHER" id="PTHR34220">
    <property type="entry name" value="SENSOR HISTIDINE KINASE YPDA"/>
    <property type="match status" value="1"/>
</dbReference>
<organism evidence="3 4">
    <name type="scientific">Hungatella hathewayi</name>
    <dbReference type="NCBI Taxonomy" id="154046"/>
    <lineage>
        <taxon>Bacteria</taxon>
        <taxon>Bacillati</taxon>
        <taxon>Bacillota</taxon>
        <taxon>Clostridia</taxon>
        <taxon>Lachnospirales</taxon>
        <taxon>Lachnospiraceae</taxon>
        <taxon>Hungatella</taxon>
    </lineage>
</organism>
<dbReference type="EMBL" id="QVIA01000001">
    <property type="protein sequence ID" value="RGC35545.1"/>
    <property type="molecule type" value="Genomic_DNA"/>
</dbReference>
<keyword evidence="1" id="KW-1133">Transmembrane helix</keyword>
<dbReference type="AlphaFoldDB" id="A0A3E2X221"/>